<reference evidence="1 2" key="1">
    <citation type="journal article" date="2011" name="PLoS Genet.">
        <title>Finished genome of the fungal wheat pathogen Mycosphaerella graminicola reveals dispensome structure, chromosome plasticity, and stealth pathogenesis.</title>
        <authorList>
            <person name="Goodwin S.B."/>
            <person name="Ben M'barek S."/>
            <person name="Dhillon B."/>
            <person name="Wittenberg A.H.J."/>
            <person name="Crane C.F."/>
            <person name="Hane J.K."/>
            <person name="Foster A.J."/>
            <person name="Van der Lee T.A.J."/>
            <person name="Grimwood J."/>
            <person name="Aerts A."/>
            <person name="Antoniw J."/>
            <person name="Bailey A."/>
            <person name="Bluhm B."/>
            <person name="Bowler J."/>
            <person name="Bristow J."/>
            <person name="van der Burgt A."/>
            <person name="Canto-Canche B."/>
            <person name="Churchill A.C.L."/>
            <person name="Conde-Ferraez L."/>
            <person name="Cools H.J."/>
            <person name="Coutinho P.M."/>
            <person name="Csukai M."/>
            <person name="Dehal P."/>
            <person name="De Wit P."/>
            <person name="Donzelli B."/>
            <person name="van de Geest H.C."/>
            <person name="van Ham R.C.H.J."/>
            <person name="Hammond-Kosack K.E."/>
            <person name="Henrissat B."/>
            <person name="Kilian A."/>
            <person name="Kobayashi A.K."/>
            <person name="Koopmann E."/>
            <person name="Kourmpetis Y."/>
            <person name="Kuzniar A."/>
            <person name="Lindquist E."/>
            <person name="Lombard V."/>
            <person name="Maliepaard C."/>
            <person name="Martins N."/>
            <person name="Mehrabi R."/>
            <person name="Nap J.P.H."/>
            <person name="Ponomarenko A."/>
            <person name="Rudd J.J."/>
            <person name="Salamov A."/>
            <person name="Schmutz J."/>
            <person name="Schouten H.J."/>
            <person name="Shapiro H."/>
            <person name="Stergiopoulos I."/>
            <person name="Torriani S.F.F."/>
            <person name="Tu H."/>
            <person name="de Vries R.P."/>
            <person name="Waalwijk C."/>
            <person name="Ware S.B."/>
            <person name="Wiebenga A."/>
            <person name="Zwiers L.-H."/>
            <person name="Oliver R.P."/>
            <person name="Grigoriev I.V."/>
            <person name="Kema G.H.J."/>
        </authorList>
    </citation>
    <scope>NUCLEOTIDE SEQUENCE [LARGE SCALE GENOMIC DNA]</scope>
    <source>
        <strain evidence="2">CBS 115943 / IPO323</strain>
    </source>
</reference>
<accession>F9XRD1</accession>
<organism evidence="1 2">
    <name type="scientific">Zymoseptoria tritici (strain CBS 115943 / IPO323)</name>
    <name type="common">Speckled leaf blotch fungus</name>
    <name type="synonym">Septoria tritici</name>
    <dbReference type="NCBI Taxonomy" id="336722"/>
    <lineage>
        <taxon>Eukaryota</taxon>
        <taxon>Fungi</taxon>
        <taxon>Dikarya</taxon>
        <taxon>Ascomycota</taxon>
        <taxon>Pezizomycotina</taxon>
        <taxon>Dothideomycetes</taxon>
        <taxon>Dothideomycetidae</taxon>
        <taxon>Mycosphaerellales</taxon>
        <taxon>Mycosphaerellaceae</taxon>
        <taxon>Zymoseptoria</taxon>
    </lineage>
</organism>
<evidence type="ECO:0000313" key="2">
    <source>
        <dbReference type="Proteomes" id="UP000008062"/>
    </source>
</evidence>
<proteinExistence type="predicted"/>
<evidence type="ECO:0000313" key="1">
    <source>
        <dbReference type="EMBL" id="EGP82190.1"/>
    </source>
</evidence>
<dbReference type="VEuPathDB" id="FungiDB:ZTRI_17.9"/>
<keyword evidence="2" id="KW-1185">Reference proteome</keyword>
<dbReference type="HOGENOM" id="CLU_645925_0_0_1"/>
<dbReference type="OrthoDB" id="10667035at2759"/>
<sequence length="386" mass="42232">MPRLQGTLTKVGAALSAAAASNDQVRMYENMSYDDALSGKQVSFSAAWIRNALAFCAKRQISAHCLPQDPKELTEFMHAVGWDVTDEELFTVLATKLLSWLSRTITNKNLSPAMIETKKNPDQTRMADWENVWAAYTLRWIDPSFDFILRQSSPKPPAGMKNLPPRPSVQRQYKSAGALIAATANGLGSLAAPKAGLLKKSEPVLEASAEEESFVVQDLQDLEAESVQNEPDLPVAFSDLSHPQKSAVVPATKIHKPAKNSLPSKAPIPVEIFAAVTADPLFLDWQYEPSSVTLGPLQESSFNYALSHPDFMSWWQADVKAKMKATFEKGQKNIKHRGYTTPPAKTVKTAKKTSTKRAVPVFKKKVQFRSASASSASSSSAGSMYG</sequence>
<dbReference type="GeneID" id="13399644"/>
<dbReference type="RefSeq" id="XP_003847214.1">
    <property type="nucleotide sequence ID" value="XM_003847166.1"/>
</dbReference>
<name>F9XRD1_ZYMTI</name>
<dbReference type="EMBL" id="CM001212">
    <property type="protein sequence ID" value="EGP82190.1"/>
    <property type="molecule type" value="Genomic_DNA"/>
</dbReference>
<gene>
    <name evidence="1" type="ORF">MYCGRDRAFT_97783</name>
</gene>
<dbReference type="Proteomes" id="UP000008062">
    <property type="component" value="Chromosome 17"/>
</dbReference>
<dbReference type="KEGG" id="ztr:MYCGRDRAFT_97783"/>
<dbReference type="eggNOG" id="ENOG502R0VB">
    <property type="taxonomic scope" value="Eukaryota"/>
</dbReference>
<dbReference type="STRING" id="336722.F9XRD1"/>
<dbReference type="AlphaFoldDB" id="F9XRD1"/>
<dbReference type="InParanoid" id="F9XRD1"/>
<protein>
    <submittedName>
        <fullName evidence="1">Uncharacterized protein</fullName>
    </submittedName>
</protein>